<feature type="compositionally biased region" description="Low complexity" evidence="1">
    <location>
        <begin position="53"/>
        <end position="69"/>
    </location>
</feature>
<sequence>MIAQLIPSIPPPSIHTPLLYKSCLELPMTVITSIHTKFSNTFIDATEHDAQLSTPPTSSSSQQPVSRTQPPSPSSWPPRQPPSSPPQSSSGHSHARAARVDAQRYHERGSR</sequence>
<organism evidence="2">
    <name type="scientific">Photinus pyralis</name>
    <name type="common">Common eastern firefly</name>
    <name type="synonym">Lampyris pyralis</name>
    <dbReference type="NCBI Taxonomy" id="7054"/>
    <lineage>
        <taxon>Eukaryota</taxon>
        <taxon>Metazoa</taxon>
        <taxon>Ecdysozoa</taxon>
        <taxon>Arthropoda</taxon>
        <taxon>Hexapoda</taxon>
        <taxon>Insecta</taxon>
        <taxon>Pterygota</taxon>
        <taxon>Neoptera</taxon>
        <taxon>Endopterygota</taxon>
        <taxon>Coleoptera</taxon>
        <taxon>Polyphaga</taxon>
        <taxon>Elateriformia</taxon>
        <taxon>Elateroidea</taxon>
        <taxon>Lampyridae</taxon>
        <taxon>Lampyrinae</taxon>
        <taxon>Photinus</taxon>
    </lineage>
</organism>
<dbReference type="EMBL" id="GEZM01025455">
    <property type="protein sequence ID" value="JAV87445.1"/>
    <property type="molecule type" value="Transcribed_RNA"/>
</dbReference>
<reference evidence="2" key="1">
    <citation type="journal article" date="2016" name="Sci. Rep.">
        <title>Molecular characterization of firefly nuptial gifts: a multi-omics approach sheds light on postcopulatory sexual selection.</title>
        <authorList>
            <person name="Al-Wathiqui N."/>
            <person name="Fallon T.R."/>
            <person name="South A."/>
            <person name="Weng J.K."/>
            <person name="Lewis S.M."/>
        </authorList>
    </citation>
    <scope>NUCLEOTIDE SEQUENCE</scope>
</reference>
<accession>A0A1Y1MSH7</accession>
<feature type="region of interest" description="Disordered" evidence="1">
    <location>
        <begin position="47"/>
        <end position="111"/>
    </location>
</feature>
<dbReference type="AlphaFoldDB" id="A0A1Y1MSH7"/>
<evidence type="ECO:0000313" key="2">
    <source>
        <dbReference type="EMBL" id="JAV87445.1"/>
    </source>
</evidence>
<proteinExistence type="predicted"/>
<feature type="compositionally biased region" description="Basic and acidic residues" evidence="1">
    <location>
        <begin position="98"/>
        <end position="111"/>
    </location>
</feature>
<name>A0A1Y1MSH7_PHOPY</name>
<feature type="compositionally biased region" description="Pro residues" evidence="1">
    <location>
        <begin position="70"/>
        <end position="85"/>
    </location>
</feature>
<evidence type="ECO:0000256" key="1">
    <source>
        <dbReference type="SAM" id="MobiDB-lite"/>
    </source>
</evidence>
<protein>
    <submittedName>
        <fullName evidence="2">Uncharacterized protein</fullName>
    </submittedName>
</protein>